<dbReference type="RefSeq" id="WP_344374636.1">
    <property type="nucleotide sequence ID" value="NZ_BAAASQ010000009.1"/>
</dbReference>
<dbReference type="InterPro" id="IPR029016">
    <property type="entry name" value="GAF-like_dom_sf"/>
</dbReference>
<keyword evidence="3" id="KW-1185">Reference proteome</keyword>
<organism evidence="2 3">
    <name type="scientific">Streptomyces mauvecolor</name>
    <dbReference type="NCBI Taxonomy" id="58345"/>
    <lineage>
        <taxon>Bacteria</taxon>
        <taxon>Bacillati</taxon>
        <taxon>Actinomycetota</taxon>
        <taxon>Actinomycetes</taxon>
        <taxon>Kitasatosporales</taxon>
        <taxon>Streptomycetaceae</taxon>
        <taxon>Streptomyces</taxon>
    </lineage>
</organism>
<dbReference type="Pfam" id="PF01590">
    <property type="entry name" value="GAF"/>
    <property type="match status" value="1"/>
</dbReference>
<evidence type="ECO:0000313" key="3">
    <source>
        <dbReference type="Proteomes" id="UP001595834"/>
    </source>
</evidence>
<dbReference type="InterPro" id="IPR003018">
    <property type="entry name" value="GAF"/>
</dbReference>
<evidence type="ECO:0000259" key="1">
    <source>
        <dbReference type="Pfam" id="PF01590"/>
    </source>
</evidence>
<protein>
    <submittedName>
        <fullName evidence="2">GAF domain-containing protein</fullName>
    </submittedName>
</protein>
<accession>A0ABV9UXU1</accession>
<dbReference type="Gene3D" id="3.30.450.40">
    <property type="match status" value="1"/>
</dbReference>
<proteinExistence type="predicted"/>
<name>A0ABV9UXU1_9ACTN</name>
<reference evidence="3" key="1">
    <citation type="journal article" date="2019" name="Int. J. Syst. Evol. Microbiol.">
        <title>The Global Catalogue of Microorganisms (GCM) 10K type strain sequencing project: providing services to taxonomists for standard genome sequencing and annotation.</title>
        <authorList>
            <consortium name="The Broad Institute Genomics Platform"/>
            <consortium name="The Broad Institute Genome Sequencing Center for Infectious Disease"/>
            <person name="Wu L."/>
            <person name="Ma J."/>
        </authorList>
    </citation>
    <scope>NUCLEOTIDE SEQUENCE [LARGE SCALE GENOMIC DNA]</scope>
    <source>
        <strain evidence="3">CCM 7224</strain>
    </source>
</reference>
<feature type="domain" description="GAF" evidence="1">
    <location>
        <begin position="93"/>
        <end position="215"/>
    </location>
</feature>
<dbReference type="SUPFAM" id="SSF55781">
    <property type="entry name" value="GAF domain-like"/>
    <property type="match status" value="1"/>
</dbReference>
<dbReference type="Proteomes" id="UP001595834">
    <property type="component" value="Unassembled WGS sequence"/>
</dbReference>
<comment type="caution">
    <text evidence="2">The sequence shown here is derived from an EMBL/GenBank/DDBJ whole genome shotgun (WGS) entry which is preliminary data.</text>
</comment>
<evidence type="ECO:0000313" key="2">
    <source>
        <dbReference type="EMBL" id="MFC4962039.1"/>
    </source>
</evidence>
<dbReference type="EMBL" id="JBHSIZ010000054">
    <property type="protein sequence ID" value="MFC4962039.1"/>
    <property type="molecule type" value="Genomic_DNA"/>
</dbReference>
<gene>
    <name evidence="2" type="ORF">ACFPFX_37740</name>
</gene>
<sequence>MTAQGGSSRPADGQIGIALRRAALATERAARQRMSAERHERLAAETGREFHVTMAATHRRIAERHHIAAQLQKKYAYGLADRSAGGGARRLFMAAVAETCGTSSAALTLVGADMAQLALAASDQLARNAQDLEFVLNMGPARDAAQSRRTVCAAGPAMEERWPGYGAGLAELGLASVIALPLKSQTGCVGALTVFDPRPGLAECGVFGKVADALAESMLLGPDADPDLYGETDHRAVVHQAAGMISAQINCSLDNALSLIKARAFSWGESPESVARKIVSGDLKLHY</sequence>